<evidence type="ECO:0000313" key="3">
    <source>
        <dbReference type="Proteomes" id="UP001155027"/>
    </source>
</evidence>
<keyword evidence="1" id="KW-0812">Transmembrane</keyword>
<feature type="transmembrane region" description="Helical" evidence="1">
    <location>
        <begin position="142"/>
        <end position="164"/>
    </location>
</feature>
<dbReference type="EMBL" id="JANUAU010000012">
    <property type="protein sequence ID" value="MCS3679133.1"/>
    <property type="molecule type" value="Genomic_DNA"/>
</dbReference>
<feature type="transmembrane region" description="Helical" evidence="1">
    <location>
        <begin position="6"/>
        <end position="26"/>
    </location>
</feature>
<feature type="transmembrane region" description="Helical" evidence="1">
    <location>
        <begin position="102"/>
        <end position="122"/>
    </location>
</feature>
<evidence type="ECO:0000313" key="2">
    <source>
        <dbReference type="EMBL" id="MCS3679133.1"/>
    </source>
</evidence>
<dbReference type="RefSeq" id="WP_259080993.1">
    <property type="nucleotide sequence ID" value="NZ_JANUAU010000012.1"/>
</dbReference>
<dbReference type="Proteomes" id="UP001155027">
    <property type="component" value="Unassembled WGS sequence"/>
</dbReference>
<gene>
    <name evidence="2" type="ORF">GGP71_003081</name>
</gene>
<evidence type="ECO:0000256" key="1">
    <source>
        <dbReference type="SAM" id="Phobius"/>
    </source>
</evidence>
<keyword evidence="1" id="KW-0472">Membrane</keyword>
<keyword evidence="1" id="KW-1133">Transmembrane helix</keyword>
<comment type="caution">
    <text evidence="2">The sequence shown here is derived from an EMBL/GenBank/DDBJ whole genome shotgun (WGS) entry which is preliminary data.</text>
</comment>
<dbReference type="AlphaFoldDB" id="A0A9X2Q3X6"/>
<proteinExistence type="predicted"/>
<dbReference type="Pfam" id="PF20221">
    <property type="entry name" value="DUF6580"/>
    <property type="match status" value="1"/>
</dbReference>
<name>A0A9X2Q3X6_9BACT</name>
<protein>
    <submittedName>
        <fullName evidence="2">Uncharacterized protein</fullName>
    </submittedName>
</protein>
<reference evidence="2" key="1">
    <citation type="submission" date="2022-08" db="EMBL/GenBank/DDBJ databases">
        <title>Genomic Encyclopedia of Type Strains, Phase V (KMG-V): Genome sequencing to study the core and pangenomes of soil and plant-associated prokaryotes.</title>
        <authorList>
            <person name="Whitman W."/>
        </authorList>
    </citation>
    <scope>NUCLEOTIDE SEQUENCE</scope>
    <source>
        <strain evidence="2">0</strain>
    </source>
</reference>
<feature type="transmembrane region" description="Helical" evidence="1">
    <location>
        <begin position="67"/>
        <end position="90"/>
    </location>
</feature>
<organism evidence="2 3">
    <name type="scientific">Salinibacter ruber</name>
    <dbReference type="NCBI Taxonomy" id="146919"/>
    <lineage>
        <taxon>Bacteria</taxon>
        <taxon>Pseudomonadati</taxon>
        <taxon>Rhodothermota</taxon>
        <taxon>Rhodothermia</taxon>
        <taxon>Rhodothermales</taxon>
        <taxon>Salinibacteraceae</taxon>
        <taxon>Salinibacter</taxon>
    </lineage>
</organism>
<accession>A0A9X2Q3X6</accession>
<sequence>MGSRDRLVRFAVLTGIVLLAAAARIAPHPHNVTPIAALALFGGAHFANRWVGLGVSLGALLLGDLVIGFHALVPFVYGGFAAIGVLGFGLRSERSVGRVAGATVAGSLLFFLVTNFGMWWLFDTYPPTAAGLWACYVAGLPYLANSLAGNAAYVGLLFGGVALLKRVVPVLRVDPVPASA</sequence>
<dbReference type="InterPro" id="IPR046487">
    <property type="entry name" value="DUF6580"/>
</dbReference>